<evidence type="ECO:0000313" key="6">
    <source>
        <dbReference type="Proteomes" id="UP000226080"/>
    </source>
</evidence>
<keyword evidence="1" id="KW-0472">Membrane</keyword>
<protein>
    <submittedName>
        <fullName evidence="4">Uncharacterized protein</fullName>
    </submittedName>
</protein>
<dbReference type="RefSeq" id="WP_005543005.1">
    <property type="nucleotide sequence ID" value="NZ_CP012959.1"/>
</dbReference>
<evidence type="ECO:0000313" key="2">
    <source>
        <dbReference type="EMBL" id="AMQ94917.1"/>
    </source>
</evidence>
<evidence type="ECO:0000313" key="5">
    <source>
        <dbReference type="Proteomes" id="UP000072236"/>
    </source>
</evidence>
<keyword evidence="1" id="KW-0812">Transmembrane</keyword>
<organism evidence="4 7">
    <name type="scientific">Aggregatibacter actinomycetemcomitans</name>
    <name type="common">Actinobacillus actinomycetemcomitans</name>
    <name type="synonym">Haemophilus actinomycetemcomitans</name>
    <dbReference type="NCBI Taxonomy" id="714"/>
    <lineage>
        <taxon>Bacteria</taxon>
        <taxon>Pseudomonadati</taxon>
        <taxon>Pseudomonadota</taxon>
        <taxon>Gammaproteobacteria</taxon>
        <taxon>Pasteurellales</taxon>
        <taxon>Pasteurellaceae</taxon>
        <taxon>Aggregatibacter</taxon>
    </lineage>
</organism>
<dbReference type="OrthoDB" id="1082056at2"/>
<feature type="transmembrane region" description="Helical" evidence="1">
    <location>
        <begin position="161"/>
        <end position="178"/>
    </location>
</feature>
<feature type="transmembrane region" description="Helical" evidence="1">
    <location>
        <begin position="377"/>
        <end position="394"/>
    </location>
</feature>
<sequence>MYNKLFINNDIKKLVYIACIIWILCATFLIIRNWSDIANFALSDTDDLMRYHQYSEWLKNGNWYLLPDPQFNPQDGVIMHWSRVADIPLAGVALLASIFTDWNTAFTISNVITPLLYLLIFLLIISLISYRLFGLETAKIAMLFPLLAPISYRFLPGALDHHNLQFILLISFCIFSIAKNKQNQNGQPFFIAISIVLSLWIGLENIYSFVAILMLFVLYGLLNNLYYLELAKKICLYSSILSFAVLILNRPANELFIPQYDALSFPFLLCFIAGSILCTLLIKFSIHFTNKIKKIAFLCVTGIALVLPIIIIYPNLIKGGYADYPIFLKDNWLSFVSEARPLTVTISQDIGDIGYFIAILPAILSPLFLSDKKELNYWIIYIALITNLLLAIFWQVRMFYTAMSVAIPLQAYTCYSLREKCSLPITKTIILFLSIPTFLLISTKIIINFNDENESKEIYDEKYNNSYYATKKLLNKNNLENKIILPPIDLGAAVIATTSNASISAPYHRNIRGNSDTMRFYTSVNTDDAEKYLIRNNVDYILIEKNFANVLADKYKGKEIMAQKLIDKKDIPDYLEFIDANENTNIILYKFIKPELK</sequence>
<feature type="transmembrane region" description="Helical" evidence="1">
    <location>
        <begin position="353"/>
        <end position="370"/>
    </location>
</feature>
<feature type="transmembrane region" description="Helical" evidence="1">
    <location>
        <begin position="209"/>
        <end position="227"/>
    </location>
</feature>
<evidence type="ECO:0000313" key="7">
    <source>
        <dbReference type="Proteomes" id="UP000323012"/>
    </source>
</evidence>
<name>A0A5D0EMA9_AGGAC</name>
<dbReference type="Proteomes" id="UP000226080">
    <property type="component" value="Unassembled WGS sequence"/>
</dbReference>
<dbReference type="SMR" id="A0A5D0EMA9"/>
<evidence type="ECO:0000256" key="1">
    <source>
        <dbReference type="SAM" id="Phobius"/>
    </source>
</evidence>
<dbReference type="Proteomes" id="UP000072236">
    <property type="component" value="Chromosome"/>
</dbReference>
<dbReference type="AlphaFoldDB" id="A0A5D0EMA9"/>
<reference evidence="4 7" key="3">
    <citation type="submission" date="2019-08" db="EMBL/GenBank/DDBJ databases">
        <title>Whole genome sequencing of Aggregatibacter actinomycetemcomitans cultured from blood stream infections in Denmark reveals a novel phylogenetic lineage expressing serotype a membrane O polysaccharide.</title>
        <authorList>
            <person name="Nedergaard S."/>
            <person name="Kobel C.M."/>
            <person name="Nielsen M.B."/>
            <person name="Moeller R.T."/>
            <person name="Jensen A.B."/>
            <person name="Noerskov-Lauritsen N."/>
        </authorList>
    </citation>
    <scope>NUCLEOTIDE SEQUENCE [LARGE SCALE GENOMIC DNA]</scope>
    <source>
        <strain evidence="4 7">PN_563</strain>
    </source>
</reference>
<keyword evidence="6" id="KW-1185">Reference proteome</keyword>
<dbReference type="Proteomes" id="UP000323012">
    <property type="component" value="Unassembled WGS sequence"/>
</dbReference>
<dbReference type="KEGG" id="aact:ACT75_10515"/>
<dbReference type="EMBL" id="CP012959">
    <property type="protein sequence ID" value="AMQ94917.1"/>
    <property type="molecule type" value="Genomic_DNA"/>
</dbReference>
<feature type="transmembrane region" description="Helical" evidence="1">
    <location>
        <begin position="234"/>
        <end position="252"/>
    </location>
</feature>
<accession>A0A5D0EMA9</accession>
<gene>
    <name evidence="2" type="ORF">ACT75_10515</name>
    <name evidence="3" type="ORF">CQR80_01065</name>
    <name evidence="4" type="ORF">FXB79_07135</name>
</gene>
<feature type="transmembrane region" description="Helical" evidence="1">
    <location>
        <begin position="185"/>
        <end position="203"/>
    </location>
</feature>
<dbReference type="EMBL" id="VSED01000017">
    <property type="protein sequence ID" value="TYA38768.1"/>
    <property type="molecule type" value="Genomic_DNA"/>
</dbReference>
<feature type="transmembrane region" description="Helical" evidence="1">
    <location>
        <begin position="14"/>
        <end position="34"/>
    </location>
</feature>
<feature type="transmembrane region" description="Helical" evidence="1">
    <location>
        <begin position="429"/>
        <end position="447"/>
    </location>
</feature>
<proteinExistence type="predicted"/>
<reference evidence="2 5" key="1">
    <citation type="submission" date="2015-10" db="EMBL/GenBank/DDBJ databases">
        <title>Tn-seq of a polymicrobial infection.</title>
        <authorList>
            <person name="Stacy A."/>
            <person name="Rumbaugh K.P."/>
            <person name="Whiteley M."/>
        </authorList>
    </citation>
    <scope>NUCLEOTIDE SEQUENCE [LARGE SCALE GENOMIC DNA]</scope>
    <source>
        <strain evidence="2 5">624</strain>
    </source>
</reference>
<evidence type="ECO:0000313" key="4">
    <source>
        <dbReference type="EMBL" id="TYA38768.1"/>
    </source>
</evidence>
<evidence type="ECO:0000313" key="3">
    <source>
        <dbReference type="EMBL" id="PHO21710.1"/>
    </source>
</evidence>
<keyword evidence="1" id="KW-1133">Transmembrane helix</keyword>
<feature type="transmembrane region" description="Helical" evidence="1">
    <location>
        <begin position="295"/>
        <end position="313"/>
    </location>
</feature>
<feature type="transmembrane region" description="Helical" evidence="1">
    <location>
        <begin position="264"/>
        <end position="283"/>
    </location>
</feature>
<feature type="transmembrane region" description="Helical" evidence="1">
    <location>
        <begin position="111"/>
        <end position="130"/>
    </location>
</feature>
<reference evidence="3 6" key="2">
    <citation type="submission" date="2017-10" db="EMBL/GenBank/DDBJ databases">
        <title>Draft genome sequences of Aggregatibacter actinomycetemcomitans strains 310a and 310b.</title>
        <authorList>
            <person name="May A.C."/>
            <person name="Ohta H."/>
            <person name="Maeda H."/>
            <person name="Kokeguchi S."/>
            <person name="Cugini C."/>
        </authorList>
    </citation>
    <scope>NUCLEOTIDE SEQUENCE [LARGE SCALE GENOMIC DNA]</scope>
    <source>
        <strain evidence="3 6">310b</strain>
    </source>
</reference>
<dbReference type="EMBL" id="PCGW01000001">
    <property type="protein sequence ID" value="PHO21710.1"/>
    <property type="molecule type" value="Genomic_DNA"/>
</dbReference>